<protein>
    <submittedName>
        <fullName evidence="1">KLLA0A10989p</fullName>
    </submittedName>
</protein>
<dbReference type="AlphaFoldDB" id="Q6CX61"/>
<proteinExistence type="predicted"/>
<sequence>MNLLAKDEDLRYMALKGYIDSNWQNVEPIPTEDNSSASSDEERVVLMGLHDTSVLIQDLASTSLIQSFCKCKDIAAVYTLFHSLLNDMSLPCTRGLKTLLVSTSAEGRPVSVSLENVTKYCLNLVEHQHLMQSIHWDVFIELINHYSELKPLDSLFLQELVPLNPPDNVIKAVVPHLSRSLISNYNNFDAQQLLMISESYPHKFTRDKANSILTECVDQSSDVSLEKVKMCYNLFWFWYTPQGGVPTEILNLLDRFKNITKDEGDLNDASDSDEFDISLSEDEDSVPMYEETQTGNGNQEEVNEVISQFESLISSASSFTQQHQTTTPSSQITQPPRLYSEILVSTPADSEELLETWLKEYQDYDLNLTKSIIDQILESEFTLFQWQWLITMASRLPTDAVVQFLPRSVTFLKPMKRFVQVIQVGNLKQRQDDALNLRLQLWSLIDSLLNFDDPLNLDQVFVLTLIIPYLQYGLKDCVKDSTFQPVLLSILDKLKDHCSPLIITNEPLLQSLEELNQEQHPWIIPTINSIKFKML</sequence>
<keyword evidence="2" id="KW-1185">Reference proteome</keyword>
<accession>Q6CX61</accession>
<dbReference type="RefSeq" id="XP_451478.1">
    <property type="nucleotide sequence ID" value="XM_451478.1"/>
</dbReference>
<dbReference type="Proteomes" id="UP000000598">
    <property type="component" value="Chromosome A"/>
</dbReference>
<dbReference type="PaxDb" id="284590-Q6CX61"/>
<name>Q6CX61_KLULA</name>
<evidence type="ECO:0000313" key="1">
    <source>
        <dbReference type="EMBL" id="CAH03066.1"/>
    </source>
</evidence>
<dbReference type="HOGENOM" id="CLU_509058_0_0_1"/>
<evidence type="ECO:0000313" key="2">
    <source>
        <dbReference type="Proteomes" id="UP000000598"/>
    </source>
</evidence>
<organism evidence="1 2">
    <name type="scientific">Kluyveromyces lactis (strain ATCC 8585 / CBS 2359 / DSM 70799 / NBRC 1267 / NRRL Y-1140 / WM37)</name>
    <name type="common">Yeast</name>
    <name type="synonym">Candida sphaerica</name>
    <dbReference type="NCBI Taxonomy" id="284590"/>
    <lineage>
        <taxon>Eukaryota</taxon>
        <taxon>Fungi</taxon>
        <taxon>Dikarya</taxon>
        <taxon>Ascomycota</taxon>
        <taxon>Saccharomycotina</taxon>
        <taxon>Saccharomycetes</taxon>
        <taxon>Saccharomycetales</taxon>
        <taxon>Saccharomycetaceae</taxon>
        <taxon>Kluyveromyces</taxon>
    </lineage>
</organism>
<dbReference type="GeneID" id="2896621"/>
<gene>
    <name evidence="1" type="ORF">KLLA0_A10989g</name>
</gene>
<dbReference type="InParanoid" id="Q6CX61"/>
<dbReference type="EMBL" id="CR382121">
    <property type="protein sequence ID" value="CAH03066.1"/>
    <property type="molecule type" value="Genomic_DNA"/>
</dbReference>
<reference evidence="1 2" key="1">
    <citation type="journal article" date="2004" name="Nature">
        <title>Genome evolution in yeasts.</title>
        <authorList>
            <consortium name="Genolevures"/>
            <person name="Dujon B."/>
            <person name="Sherman D."/>
            <person name="Fischer G."/>
            <person name="Durrens P."/>
            <person name="Casaregola S."/>
            <person name="Lafontaine I."/>
            <person name="de Montigny J."/>
            <person name="Marck C."/>
            <person name="Neuveglise C."/>
            <person name="Talla E."/>
            <person name="Goffard N."/>
            <person name="Frangeul L."/>
            <person name="Aigle M."/>
            <person name="Anthouard V."/>
            <person name="Babour A."/>
            <person name="Barbe V."/>
            <person name="Barnay S."/>
            <person name="Blanchin S."/>
            <person name="Beckerich J.M."/>
            <person name="Beyne E."/>
            <person name="Bleykasten C."/>
            <person name="Boisrame A."/>
            <person name="Boyer J."/>
            <person name="Cattolico L."/>
            <person name="Confanioleri F."/>
            <person name="de Daruvar A."/>
            <person name="Despons L."/>
            <person name="Fabre E."/>
            <person name="Fairhead C."/>
            <person name="Ferry-Dumazet H."/>
            <person name="Groppi A."/>
            <person name="Hantraye F."/>
            <person name="Hennequin C."/>
            <person name="Jauniaux N."/>
            <person name="Joyet P."/>
            <person name="Kachouri R."/>
            <person name="Kerrest A."/>
            <person name="Koszul R."/>
            <person name="Lemaire M."/>
            <person name="Lesur I."/>
            <person name="Ma L."/>
            <person name="Muller H."/>
            <person name="Nicaud J.M."/>
            <person name="Nikolski M."/>
            <person name="Oztas S."/>
            <person name="Ozier-Kalogeropoulos O."/>
            <person name="Pellenz S."/>
            <person name="Potier S."/>
            <person name="Richard G.F."/>
            <person name="Straub M.L."/>
            <person name="Suleau A."/>
            <person name="Swennene D."/>
            <person name="Tekaia F."/>
            <person name="Wesolowski-Louvel M."/>
            <person name="Westhof E."/>
            <person name="Wirth B."/>
            <person name="Zeniou-Meyer M."/>
            <person name="Zivanovic I."/>
            <person name="Bolotin-Fukuhara M."/>
            <person name="Thierry A."/>
            <person name="Bouchier C."/>
            <person name="Caudron B."/>
            <person name="Scarpelli C."/>
            <person name="Gaillardin C."/>
            <person name="Weissenbach J."/>
            <person name="Wincker P."/>
            <person name="Souciet J.L."/>
        </authorList>
    </citation>
    <scope>NUCLEOTIDE SEQUENCE [LARGE SCALE GENOMIC DNA]</scope>
    <source>
        <strain evidence="2">ATCC 8585 / CBS 2359 / DSM 70799 / NBRC 1267 / NRRL Y-1140 / WM37</strain>
    </source>
</reference>
<dbReference type="KEGG" id="kla:KLLA0_A10989g"/>